<evidence type="ECO:0000313" key="1">
    <source>
        <dbReference type="EMBL" id="TLS52792.1"/>
    </source>
</evidence>
<dbReference type="EMBL" id="VCIW01000004">
    <property type="protein sequence ID" value="TLS52792.1"/>
    <property type="molecule type" value="Genomic_DNA"/>
</dbReference>
<name>A0A5R9G8Q8_9BACL</name>
<comment type="caution">
    <text evidence="1">The sequence shown here is derived from an EMBL/GenBank/DDBJ whole genome shotgun (WGS) entry which is preliminary data.</text>
</comment>
<dbReference type="InterPro" id="IPR027839">
    <property type="entry name" value="DUF4432"/>
</dbReference>
<dbReference type="AlphaFoldDB" id="A0A5R9G8Q8"/>
<dbReference type="Pfam" id="PF14486">
    <property type="entry name" value="DUF4432"/>
    <property type="match status" value="1"/>
</dbReference>
<dbReference type="InterPro" id="IPR014718">
    <property type="entry name" value="GH-type_carb-bd"/>
</dbReference>
<sequence>MSSNLFNEHGLRDKIIDMRQLCGIKEYTLENGPSEGVKVAEFYNGSGLTFSVLKNRGLDIADTFFKGIPLHFRSFGGITAPSESYSRGSEFLRSFYGGLLVTCGVTYTGRPNVDAGEELSLHGRFSNLRATVNRVCGGEWKAGRYELEIEGEVRETALFGPNVSLRRLIRTSLGSPTIELKDIFTNHHNVVTPHAMLYHFTFGYPLVDEGAKLIYRATTVSGLSDNVRNHHAEDMRRIPAPLEIHDGASQDFLYIDVKENEDGLAQVGIVNRKLGLGVKLEYPKAALPRLGNWLHFGHGEYVTAFEPMNGGVEGRSKDRELGWLEEIAPGETKEYTLRFTVLTTPEELDYFESDAPD</sequence>
<dbReference type="CDD" id="cd09023">
    <property type="entry name" value="Aldose_epim_Ec_c4013"/>
    <property type="match status" value="1"/>
</dbReference>
<dbReference type="RefSeq" id="WP_138193783.1">
    <property type="nucleotide sequence ID" value="NZ_VCIW01000004.1"/>
</dbReference>
<dbReference type="Gene3D" id="2.70.98.10">
    <property type="match status" value="1"/>
</dbReference>
<dbReference type="OrthoDB" id="9791280at2"/>
<reference evidence="1 2" key="1">
    <citation type="submission" date="2019-05" db="EMBL/GenBank/DDBJ databases">
        <authorList>
            <person name="Narsing Rao M.P."/>
            <person name="Li W.J."/>
        </authorList>
    </citation>
    <scope>NUCLEOTIDE SEQUENCE [LARGE SCALE GENOMIC DNA]</scope>
    <source>
        <strain evidence="1 2">SYSU_K30003</strain>
    </source>
</reference>
<dbReference type="Proteomes" id="UP000309676">
    <property type="component" value="Unassembled WGS sequence"/>
</dbReference>
<protein>
    <submittedName>
        <fullName evidence="1">DUF4432 family protein</fullName>
    </submittedName>
</protein>
<evidence type="ECO:0000313" key="2">
    <source>
        <dbReference type="Proteomes" id="UP000309676"/>
    </source>
</evidence>
<gene>
    <name evidence="1" type="ORF">FE782_09220</name>
</gene>
<accession>A0A5R9G8Q8</accession>
<dbReference type="GO" id="GO:0030246">
    <property type="term" value="F:carbohydrate binding"/>
    <property type="evidence" value="ECO:0007669"/>
    <property type="project" value="InterPro"/>
</dbReference>
<keyword evidence="2" id="KW-1185">Reference proteome</keyword>
<organism evidence="1 2">
    <name type="scientific">Paenibacillus antri</name>
    <dbReference type="NCBI Taxonomy" id="2582848"/>
    <lineage>
        <taxon>Bacteria</taxon>
        <taxon>Bacillati</taxon>
        <taxon>Bacillota</taxon>
        <taxon>Bacilli</taxon>
        <taxon>Bacillales</taxon>
        <taxon>Paenibacillaceae</taxon>
        <taxon>Paenibacillus</taxon>
    </lineage>
</organism>
<proteinExistence type="predicted"/>